<dbReference type="PANTHER" id="PTHR31996:SF2">
    <property type="entry name" value="COILED-COIL DOMAIN-CONTAINING PROTEIN 115"/>
    <property type="match status" value="1"/>
</dbReference>
<proteinExistence type="predicted"/>
<dbReference type="GO" id="GO:0070072">
    <property type="term" value="P:vacuolar proton-transporting V-type ATPase complex assembly"/>
    <property type="evidence" value="ECO:0007669"/>
    <property type="project" value="InterPro"/>
</dbReference>
<dbReference type="InterPro" id="IPR040357">
    <property type="entry name" value="Vma22/CCDC115"/>
</dbReference>
<dbReference type="PANTHER" id="PTHR31996">
    <property type="entry name" value="COILED-COIL DOMAIN-CONTAINING PROTEIN 115"/>
    <property type="match status" value="1"/>
</dbReference>
<organism evidence="2">
    <name type="scientific">Rhodosorus marinus</name>
    <dbReference type="NCBI Taxonomy" id="101924"/>
    <lineage>
        <taxon>Eukaryota</taxon>
        <taxon>Rhodophyta</taxon>
        <taxon>Stylonematophyceae</taxon>
        <taxon>Stylonematales</taxon>
        <taxon>Stylonemataceae</taxon>
        <taxon>Rhodosorus</taxon>
    </lineage>
</organism>
<sequence>MSTQDEKVVEVLNLVDEIVQLKQALSTSMSRGFMDIAEERYYKRSALLELSKFMHDERPEQARVVVTDKLELEYDDDDADSSPNVPYRICSPVGVLVSPSLRDAGIAFKNSLEISLELVKKDRELTMKIEEYKLNPNS</sequence>
<evidence type="ECO:0000313" key="2">
    <source>
        <dbReference type="EMBL" id="CAE0049251.1"/>
    </source>
</evidence>
<gene>
    <name evidence="2" type="ORF">RMAR00112_LOCUS17249</name>
</gene>
<reference evidence="2" key="1">
    <citation type="submission" date="2021-01" db="EMBL/GenBank/DDBJ databases">
        <authorList>
            <person name="Corre E."/>
            <person name="Pelletier E."/>
            <person name="Niang G."/>
            <person name="Scheremetjew M."/>
            <person name="Finn R."/>
            <person name="Kale V."/>
            <person name="Holt S."/>
            <person name="Cochrane G."/>
            <person name="Meng A."/>
            <person name="Brown T."/>
            <person name="Cohen L."/>
        </authorList>
    </citation>
    <scope>NUCLEOTIDE SEQUENCE</scope>
    <source>
        <strain evidence="2">CCMP 769</strain>
    </source>
</reference>
<dbReference type="EMBL" id="HBHW01022506">
    <property type="protein sequence ID" value="CAE0049251.1"/>
    <property type="molecule type" value="Transcribed_RNA"/>
</dbReference>
<evidence type="ECO:0000256" key="1">
    <source>
        <dbReference type="ARBA" id="ARBA00093634"/>
    </source>
</evidence>
<dbReference type="AlphaFoldDB" id="A0A7S2ZRN3"/>
<name>A0A7S2ZRN3_9RHOD</name>
<protein>
    <recommendedName>
        <fullName evidence="1">Vacuolar ATPase assembly protein VMA22</fullName>
    </recommendedName>
</protein>
<dbReference type="GO" id="GO:0051082">
    <property type="term" value="F:unfolded protein binding"/>
    <property type="evidence" value="ECO:0007669"/>
    <property type="project" value="TreeGrafter"/>
</dbReference>
<accession>A0A7S2ZRN3</accession>